<reference evidence="2 3" key="1">
    <citation type="submission" date="2024-09" db="EMBL/GenBank/DDBJ databases">
        <title>Chromosome-scale assembly of Riccia sorocarpa.</title>
        <authorList>
            <person name="Paukszto L."/>
        </authorList>
    </citation>
    <scope>NUCLEOTIDE SEQUENCE [LARGE SCALE GENOMIC DNA]</scope>
    <source>
        <strain evidence="2">LP-2024</strain>
        <tissue evidence="2">Aerial parts of the thallus</tissue>
    </source>
</reference>
<feature type="region of interest" description="Disordered" evidence="1">
    <location>
        <begin position="78"/>
        <end position="103"/>
    </location>
</feature>
<dbReference type="Proteomes" id="UP001633002">
    <property type="component" value="Unassembled WGS sequence"/>
</dbReference>
<protein>
    <submittedName>
        <fullName evidence="2">Uncharacterized protein</fullName>
    </submittedName>
</protein>
<accession>A0ABD3GK98</accession>
<sequence>MFGKSQPNEDPEEELEELFCEDSSASLFPDLWDVTTPGGVRDGLFGEDAEDDLPFVGHETRHVMTEVLNEVLSTKSSSKVEPMVSHEGHQVYEASLGQAGSSR</sequence>
<dbReference type="AlphaFoldDB" id="A0ABD3GK98"/>
<keyword evidence="3" id="KW-1185">Reference proteome</keyword>
<evidence type="ECO:0000313" key="3">
    <source>
        <dbReference type="Proteomes" id="UP001633002"/>
    </source>
</evidence>
<dbReference type="EMBL" id="JBJQOH010000007">
    <property type="protein sequence ID" value="KAL3679608.1"/>
    <property type="molecule type" value="Genomic_DNA"/>
</dbReference>
<evidence type="ECO:0000313" key="2">
    <source>
        <dbReference type="EMBL" id="KAL3679608.1"/>
    </source>
</evidence>
<comment type="caution">
    <text evidence="2">The sequence shown here is derived from an EMBL/GenBank/DDBJ whole genome shotgun (WGS) entry which is preliminary data.</text>
</comment>
<gene>
    <name evidence="2" type="ORF">R1sor_022564</name>
</gene>
<evidence type="ECO:0000256" key="1">
    <source>
        <dbReference type="SAM" id="MobiDB-lite"/>
    </source>
</evidence>
<proteinExistence type="predicted"/>
<organism evidence="2 3">
    <name type="scientific">Riccia sorocarpa</name>
    <dbReference type="NCBI Taxonomy" id="122646"/>
    <lineage>
        <taxon>Eukaryota</taxon>
        <taxon>Viridiplantae</taxon>
        <taxon>Streptophyta</taxon>
        <taxon>Embryophyta</taxon>
        <taxon>Marchantiophyta</taxon>
        <taxon>Marchantiopsida</taxon>
        <taxon>Marchantiidae</taxon>
        <taxon>Marchantiales</taxon>
        <taxon>Ricciaceae</taxon>
        <taxon>Riccia</taxon>
    </lineage>
</organism>
<name>A0ABD3GK98_9MARC</name>